<evidence type="ECO:0000256" key="2">
    <source>
        <dbReference type="ARBA" id="ARBA00004186"/>
    </source>
</evidence>
<dbReference type="GO" id="GO:0005819">
    <property type="term" value="C:spindle"/>
    <property type="evidence" value="ECO:0007669"/>
    <property type="project" value="UniProtKB-SubCell"/>
</dbReference>
<dbReference type="WBParaSite" id="TMUE_2000007755.1">
    <property type="protein sequence ID" value="TMUE_2000007755.1"/>
    <property type="gene ID" value="WBGene00293815"/>
</dbReference>
<dbReference type="Proteomes" id="UP000046395">
    <property type="component" value="Unassembled WGS sequence"/>
</dbReference>
<evidence type="ECO:0000259" key="7">
    <source>
        <dbReference type="Pfam" id="PF03941"/>
    </source>
</evidence>
<keyword evidence="6" id="KW-0539">Nucleus</keyword>
<sequence length="287" mass="31807">MSGPKKRRTLKMPMLASAMFHPEVEDVLVEVAERAAKYVDTKRNAAIRKAAGETNWRKKRPQPTRKVPQEEVKKIDHPNGLKTRSAVVESSTASREEMAITIDVTINWESRVEDIELVTALPLATDETLATNSTLDVVGANESAINSLLKLPSPSSSELNLHASMFDESTQNLVAESSIEQEFNGSKESLWAHSPSRTRSSDYEITVCGTSSDDDSSVSVSKPVPSWAQKEQLEKAFAAQRQNGDPKKIFAGSRVPMVYEDIFGPDQNYFPNESSAIWDSFKDTLPF</sequence>
<evidence type="ECO:0000313" key="8">
    <source>
        <dbReference type="Proteomes" id="UP000046395"/>
    </source>
</evidence>
<evidence type="ECO:0000256" key="1">
    <source>
        <dbReference type="ARBA" id="ARBA00004123"/>
    </source>
</evidence>
<comment type="similarity">
    <text evidence="3">Belongs to the INCENP family.</text>
</comment>
<dbReference type="InterPro" id="IPR005635">
    <property type="entry name" value="Inner_centromere_prot_ARK-bd"/>
</dbReference>
<organism evidence="8 9">
    <name type="scientific">Trichuris muris</name>
    <name type="common">Mouse whipworm</name>
    <dbReference type="NCBI Taxonomy" id="70415"/>
    <lineage>
        <taxon>Eukaryota</taxon>
        <taxon>Metazoa</taxon>
        <taxon>Ecdysozoa</taxon>
        <taxon>Nematoda</taxon>
        <taxon>Enoplea</taxon>
        <taxon>Dorylaimia</taxon>
        <taxon>Trichinellida</taxon>
        <taxon>Trichuridae</taxon>
        <taxon>Trichuris</taxon>
    </lineage>
</organism>
<dbReference type="AlphaFoldDB" id="A0A5S6QKP4"/>
<dbReference type="GO" id="GO:0005634">
    <property type="term" value="C:nucleus"/>
    <property type="evidence" value="ECO:0007669"/>
    <property type="project" value="UniProtKB-SubCell"/>
</dbReference>
<proteinExistence type="inferred from homology"/>
<evidence type="ECO:0000313" key="9">
    <source>
        <dbReference type="WBParaSite" id="TMUE_2000007755.1"/>
    </source>
</evidence>
<dbReference type="Pfam" id="PF03941">
    <property type="entry name" value="INCENP_ARK-bind"/>
    <property type="match status" value="1"/>
</dbReference>
<keyword evidence="8" id="KW-1185">Reference proteome</keyword>
<comment type="subcellular location">
    <subcellularLocation>
        <location evidence="2">Cytoplasm</location>
        <location evidence="2">Cytoskeleton</location>
        <location evidence="2">Spindle</location>
    </subcellularLocation>
    <subcellularLocation>
        <location evidence="1">Nucleus</location>
    </subcellularLocation>
</comment>
<evidence type="ECO:0000256" key="6">
    <source>
        <dbReference type="ARBA" id="ARBA00023242"/>
    </source>
</evidence>
<evidence type="ECO:0000256" key="5">
    <source>
        <dbReference type="ARBA" id="ARBA00023212"/>
    </source>
</evidence>
<evidence type="ECO:0000256" key="3">
    <source>
        <dbReference type="ARBA" id="ARBA00010042"/>
    </source>
</evidence>
<name>A0A5S6QKP4_TRIMR</name>
<reference evidence="9" key="1">
    <citation type="submission" date="2019-12" db="UniProtKB">
        <authorList>
            <consortium name="WormBaseParasite"/>
        </authorList>
    </citation>
    <scope>IDENTIFICATION</scope>
</reference>
<protein>
    <submittedName>
        <fullName evidence="9">INCENP_ARK-bind domain-containing protein</fullName>
    </submittedName>
</protein>
<keyword evidence="5" id="KW-0206">Cytoskeleton</keyword>
<accession>A0A5S6QKP4</accession>
<evidence type="ECO:0000256" key="4">
    <source>
        <dbReference type="ARBA" id="ARBA00022490"/>
    </source>
</evidence>
<keyword evidence="4" id="KW-0963">Cytoplasm</keyword>
<feature type="domain" description="Inner centromere protein ARK-binding" evidence="7">
    <location>
        <begin position="212"/>
        <end position="263"/>
    </location>
</feature>